<name>A0A0L0NNG5_CANAR</name>
<accession>A0A0L0NNG5</accession>
<dbReference type="EMBL" id="LGST01000066">
    <property type="protein sequence ID" value="KND95682.1"/>
    <property type="molecule type" value="Genomic_DNA"/>
</dbReference>
<evidence type="ECO:0000313" key="3">
    <source>
        <dbReference type="Proteomes" id="UP000037122"/>
    </source>
</evidence>
<reference evidence="3" key="1">
    <citation type="journal article" date="2015" name="BMC Genomics">
        <title>Draft genome of a commonly misdiagnosed multidrug resistant pathogen Candida auris.</title>
        <authorList>
            <person name="Chatterjee S."/>
            <person name="Alampalli S.V."/>
            <person name="Nageshan R.K."/>
            <person name="Chettiar S.T."/>
            <person name="Joshi S."/>
            <person name="Tatu U.S."/>
        </authorList>
    </citation>
    <scope>NUCLEOTIDE SEQUENCE [LARGE SCALE GENOMIC DNA]</scope>
    <source>
        <strain evidence="3">6684</strain>
    </source>
</reference>
<dbReference type="AlphaFoldDB" id="A0A0L0NNG5"/>
<dbReference type="VEuPathDB" id="FungiDB:QG37_08007"/>
<comment type="caution">
    <text evidence="2">The sequence shown here is derived from an EMBL/GenBank/DDBJ whole genome shotgun (WGS) entry which is preliminary data.</text>
</comment>
<organism evidence="2 3">
    <name type="scientific">Candidozyma auris</name>
    <name type="common">Yeast</name>
    <name type="synonym">Candida auris</name>
    <dbReference type="NCBI Taxonomy" id="498019"/>
    <lineage>
        <taxon>Eukaryota</taxon>
        <taxon>Fungi</taxon>
        <taxon>Dikarya</taxon>
        <taxon>Ascomycota</taxon>
        <taxon>Saccharomycotina</taxon>
        <taxon>Pichiomycetes</taxon>
        <taxon>Metschnikowiaceae</taxon>
        <taxon>Candidozyma</taxon>
    </lineage>
</organism>
<proteinExistence type="predicted"/>
<gene>
    <name evidence="2" type="ORF">QG37_08007</name>
</gene>
<sequence length="39" mass="4289">MFQELDESASVAMPVEKHTPPGTGQKRQAGMQNDNKRAC</sequence>
<dbReference type="Proteomes" id="UP000037122">
    <property type="component" value="Unassembled WGS sequence"/>
</dbReference>
<protein>
    <submittedName>
        <fullName evidence="2">Uncharacterized protein</fullName>
    </submittedName>
</protein>
<evidence type="ECO:0000313" key="2">
    <source>
        <dbReference type="EMBL" id="KND95682.1"/>
    </source>
</evidence>
<feature type="region of interest" description="Disordered" evidence="1">
    <location>
        <begin position="1"/>
        <end position="39"/>
    </location>
</feature>
<evidence type="ECO:0000256" key="1">
    <source>
        <dbReference type="SAM" id="MobiDB-lite"/>
    </source>
</evidence>